<dbReference type="SMART" id="SM00267">
    <property type="entry name" value="GGDEF"/>
    <property type="match status" value="1"/>
</dbReference>
<keyword evidence="2" id="KW-0808">Transferase</keyword>
<reference evidence="2" key="1">
    <citation type="submission" date="2015-09" db="EMBL/GenBank/DDBJ databases">
        <authorList>
            <consortium name="Pathogen Informatics"/>
        </authorList>
    </citation>
    <scope>NUCLEOTIDE SEQUENCE</scope>
    <source>
        <strain evidence="2">2789STDY5834896</strain>
    </source>
</reference>
<dbReference type="NCBIfam" id="TIGR00254">
    <property type="entry name" value="GGDEF"/>
    <property type="match status" value="1"/>
</dbReference>
<dbReference type="InterPro" id="IPR029787">
    <property type="entry name" value="Nucleotide_cyclase"/>
</dbReference>
<dbReference type="GO" id="GO:0005886">
    <property type="term" value="C:plasma membrane"/>
    <property type="evidence" value="ECO:0007669"/>
    <property type="project" value="TreeGrafter"/>
</dbReference>
<dbReference type="Gene3D" id="3.30.70.270">
    <property type="match status" value="1"/>
</dbReference>
<feature type="domain" description="GGDEF" evidence="1">
    <location>
        <begin position="418"/>
        <end position="548"/>
    </location>
</feature>
<gene>
    <name evidence="2" type="primary">dosC_2</name>
    <name evidence="2" type="ORF">SAMEA3545359_02703</name>
</gene>
<dbReference type="AlphaFoldDB" id="A0A1C6K792"/>
<accession>A0A1C6K792</accession>
<dbReference type="PROSITE" id="PS50887">
    <property type="entry name" value="GGDEF"/>
    <property type="match status" value="1"/>
</dbReference>
<dbReference type="PANTHER" id="PTHR45138:SF24">
    <property type="entry name" value="DIGUANYLATE CYCLASE DGCC-RELATED"/>
    <property type="match status" value="1"/>
</dbReference>
<dbReference type="Pfam" id="PF00990">
    <property type="entry name" value="GGDEF"/>
    <property type="match status" value="1"/>
</dbReference>
<evidence type="ECO:0000313" key="2">
    <source>
        <dbReference type="EMBL" id="SCJ90027.1"/>
    </source>
</evidence>
<dbReference type="GO" id="GO:1902201">
    <property type="term" value="P:negative regulation of bacterial-type flagellum-dependent cell motility"/>
    <property type="evidence" value="ECO:0007669"/>
    <property type="project" value="TreeGrafter"/>
</dbReference>
<dbReference type="InterPro" id="IPR035965">
    <property type="entry name" value="PAS-like_dom_sf"/>
</dbReference>
<dbReference type="SUPFAM" id="SSF55785">
    <property type="entry name" value="PYP-like sensor domain (PAS domain)"/>
    <property type="match status" value="1"/>
</dbReference>
<evidence type="ECO:0000259" key="1">
    <source>
        <dbReference type="PROSITE" id="PS50887"/>
    </source>
</evidence>
<dbReference type="GO" id="GO:0052621">
    <property type="term" value="F:diguanylate cyclase activity"/>
    <property type="evidence" value="ECO:0007669"/>
    <property type="project" value="UniProtKB-EC"/>
</dbReference>
<dbReference type="GO" id="GO:0043709">
    <property type="term" value="P:cell adhesion involved in single-species biofilm formation"/>
    <property type="evidence" value="ECO:0007669"/>
    <property type="project" value="TreeGrafter"/>
</dbReference>
<dbReference type="InterPro" id="IPR050469">
    <property type="entry name" value="Diguanylate_Cyclase"/>
</dbReference>
<dbReference type="CDD" id="cd01949">
    <property type="entry name" value="GGDEF"/>
    <property type="match status" value="1"/>
</dbReference>
<dbReference type="SUPFAM" id="SSF55073">
    <property type="entry name" value="Nucleotide cyclase"/>
    <property type="match status" value="1"/>
</dbReference>
<keyword evidence="2" id="KW-0548">Nucleotidyltransferase</keyword>
<dbReference type="InterPro" id="IPR000160">
    <property type="entry name" value="GGDEF_dom"/>
</dbReference>
<protein>
    <submittedName>
        <fullName evidence="2">Diguanylate cyclase DosC</fullName>
        <ecNumber evidence="2">2.7.7.65</ecNumber>
    </submittedName>
</protein>
<name>A0A1C6K792_9FIRM</name>
<dbReference type="EMBL" id="FMHG01000003">
    <property type="protein sequence ID" value="SCJ90027.1"/>
    <property type="molecule type" value="Genomic_DNA"/>
</dbReference>
<sequence length="551" mass="62799">MDMTGAGDRALLDVLCQTADAVWEIDLPRQTVQVWQELDERQKPCVQLPLEQALQRAESRVSPVDRPRWRAVWTQIRDREDPATGGGAELHFLRGTAQCGGTVQWRRCAEGHVWLTARCRAPEADSRLEDEWLCHHFGAMPLPAGVVKVLFDREGQPADLLFCRVNLALCQLLGQKETRQLEHRPLLEVLPEADLLWLRMCHRANTTKRPQHSVRYSQLLHRYLEIWTYPLDGERCGCVLQDVTREVEQEGQLKESWQRQALLLKNTTDAVFQYDLARRTLFMSEGAAQWCRPLPTVPDMPWGLLERGMIQQAGAEALRQVIGHLEAGGESAGCDILARLAPDETFGWYNVTFWRYRDRNSGSWQVMGSFKNIHQEVLRREQLERAAAQDPLTGVYNVATGRRLVKQQLKQHPGGNGRYNALFIIDLDDFKGINDSCGHHTGDAVLQEFVCALQRAFRSGDIVYRLGGDEFAAFIGDLQRPYRVVDRVSRRLLNDLSREDRCGVPVRASIGVFIGGGPLTYEQYYKNADRALYVAKERGKNRVVVVEDNLF</sequence>
<proteinExistence type="predicted"/>
<dbReference type="PANTHER" id="PTHR45138">
    <property type="entry name" value="REGULATORY COMPONENTS OF SENSORY TRANSDUCTION SYSTEM"/>
    <property type="match status" value="1"/>
</dbReference>
<organism evidence="2">
    <name type="scientific">uncultured Anaerotruncus sp</name>
    <dbReference type="NCBI Taxonomy" id="905011"/>
    <lineage>
        <taxon>Bacteria</taxon>
        <taxon>Bacillati</taxon>
        <taxon>Bacillota</taxon>
        <taxon>Clostridia</taxon>
        <taxon>Eubacteriales</taxon>
        <taxon>Oscillospiraceae</taxon>
        <taxon>Anaerotruncus</taxon>
        <taxon>environmental samples</taxon>
    </lineage>
</organism>
<dbReference type="InterPro" id="IPR043128">
    <property type="entry name" value="Rev_trsase/Diguanyl_cyclase"/>
</dbReference>
<dbReference type="Gene3D" id="3.30.450.20">
    <property type="entry name" value="PAS domain"/>
    <property type="match status" value="1"/>
</dbReference>
<dbReference type="EC" id="2.7.7.65" evidence="2"/>